<organism evidence="6 7">
    <name type="scientific">Kluyveromyces marxianus</name>
    <name type="common">Yeast</name>
    <name type="synonym">Candida kefyr</name>
    <dbReference type="NCBI Taxonomy" id="4911"/>
    <lineage>
        <taxon>Eukaryota</taxon>
        <taxon>Fungi</taxon>
        <taxon>Dikarya</taxon>
        <taxon>Ascomycota</taxon>
        <taxon>Saccharomycotina</taxon>
        <taxon>Saccharomycetes</taxon>
        <taxon>Saccharomycetales</taxon>
        <taxon>Saccharomycetaceae</taxon>
        <taxon>Kluyveromyces</taxon>
    </lineage>
</organism>
<feature type="compositionally biased region" description="Acidic residues" evidence="4">
    <location>
        <begin position="393"/>
        <end position="434"/>
    </location>
</feature>
<dbReference type="InterPro" id="IPR039997">
    <property type="entry name" value="TFE"/>
</dbReference>
<dbReference type="Pfam" id="PF02002">
    <property type="entry name" value="TFIIE_alpha"/>
    <property type="match status" value="1"/>
</dbReference>
<feature type="compositionally biased region" description="Basic and acidic residues" evidence="4">
    <location>
        <begin position="478"/>
        <end position="487"/>
    </location>
</feature>
<comment type="similarity">
    <text evidence="1">Belongs to the TFIIE alpha subunit family.</text>
</comment>
<evidence type="ECO:0000256" key="2">
    <source>
        <dbReference type="ARBA" id="ARBA00023015"/>
    </source>
</evidence>
<evidence type="ECO:0000313" key="7">
    <source>
        <dbReference type="Proteomes" id="UP000422736"/>
    </source>
</evidence>
<dbReference type="PANTHER" id="PTHR13097:SF7">
    <property type="entry name" value="GENERAL TRANSCRIPTION FACTOR IIE SUBUNIT 1"/>
    <property type="match status" value="1"/>
</dbReference>
<dbReference type="InterPro" id="IPR002853">
    <property type="entry name" value="TFIIE_asu"/>
</dbReference>
<feature type="compositionally biased region" description="Acidic residues" evidence="4">
    <location>
        <begin position="330"/>
        <end position="341"/>
    </location>
</feature>
<dbReference type="Gene3D" id="3.30.40.10">
    <property type="entry name" value="Zinc/RING finger domain, C3HC4 (zinc finger)"/>
    <property type="match status" value="1"/>
</dbReference>
<feature type="compositionally biased region" description="Polar residues" evidence="4">
    <location>
        <begin position="446"/>
        <end position="456"/>
    </location>
</feature>
<dbReference type="Proteomes" id="UP000422736">
    <property type="component" value="Chromosome 6"/>
</dbReference>
<feature type="compositionally biased region" description="Basic and acidic residues" evidence="4">
    <location>
        <begin position="299"/>
        <end position="311"/>
    </location>
</feature>
<feature type="compositionally biased region" description="Acidic residues" evidence="4">
    <location>
        <begin position="461"/>
        <end position="477"/>
    </location>
</feature>
<reference evidence="6 7" key="1">
    <citation type="submission" date="2016-03" db="EMBL/GenBank/DDBJ databases">
        <title>How can Kluyveromyces marxianus grow so fast - potential evolutionary course in Saccharomyces Complex revealed by comparative genomics.</title>
        <authorList>
            <person name="Mo W."/>
            <person name="Lu W."/>
            <person name="Yang X."/>
            <person name="Qi J."/>
            <person name="Lv H."/>
        </authorList>
    </citation>
    <scope>NUCLEOTIDE SEQUENCE [LARGE SCALE GENOMIC DNA]</scope>
    <source>
        <strain evidence="6 7">FIM1</strain>
    </source>
</reference>
<dbReference type="SUPFAM" id="SSF57783">
    <property type="entry name" value="Zinc beta-ribbon"/>
    <property type="match status" value="1"/>
</dbReference>
<feature type="compositionally biased region" description="Low complexity" evidence="4">
    <location>
        <begin position="349"/>
        <end position="359"/>
    </location>
</feature>
<feature type="compositionally biased region" description="Basic and acidic residues" evidence="4">
    <location>
        <begin position="369"/>
        <end position="380"/>
    </location>
</feature>
<dbReference type="InterPro" id="IPR017919">
    <property type="entry name" value="TFIIE/TFIIEa_HTH"/>
</dbReference>
<feature type="compositionally biased region" description="Acidic residues" evidence="4">
    <location>
        <begin position="494"/>
        <end position="507"/>
    </location>
</feature>
<sequence>MDKPIEETIKALLSFVVRQFYSNSYVLVLDAIMFHSVLSEEDLAHLLGIKRPELRSLITVLLEDRILARHSQQEFAVNSRSVKRYYYYIKYPQAIDAIKWKVHQIVAKLKDDLDKNSTPQGYICPMCSTRYSQLEAIALLNYERTQFICSLCEEPLIEDDSGKRSKEKQGRLNRLMDQVQPIIDYLKKIDDNMIEENTFETALARLIPPQNNSVAQYTLNPRARKSRMFVPGDISMGNESSRKAGVKSQATLHVNITTQYDEMYQKDQQEKQAEERRKQNALPTWHEKSTIGEEALGNLRDEYDMSSRVKIEEEDEEDETAGGANVDTGAGEEDQDMDQNGEDIGGQDYGQQQQQQYQQPVIRSTLTDEQMKEREAERTLAEYYAQLAKKNAEEDEDIDDDDDDDLDVDDDDVDDFEDVQDDENEDGNDSEDASASDARNSKEESVSTAEALSSSVRPEKGDDDADDDMAELEDIELESVKADDEAKTSATENDANDDEEGQGFEDV</sequence>
<feature type="region of interest" description="Disordered" evidence="4">
    <location>
        <begin position="266"/>
        <end position="507"/>
    </location>
</feature>
<evidence type="ECO:0000256" key="1">
    <source>
        <dbReference type="ARBA" id="ARBA00008947"/>
    </source>
</evidence>
<evidence type="ECO:0000313" key="6">
    <source>
        <dbReference type="EMBL" id="QGN17226.1"/>
    </source>
</evidence>
<dbReference type="SMART" id="SM00531">
    <property type="entry name" value="TFIIE"/>
    <property type="match status" value="1"/>
</dbReference>
<dbReference type="InterPro" id="IPR024550">
    <property type="entry name" value="TFIIEa/SarR/Rpc3_HTH_dom"/>
</dbReference>
<feature type="compositionally biased region" description="Basic and acidic residues" evidence="4">
    <location>
        <begin position="266"/>
        <end position="278"/>
    </location>
</feature>
<keyword evidence="2" id="KW-0805">Transcription regulation</keyword>
<dbReference type="PANTHER" id="PTHR13097">
    <property type="entry name" value="TRANSCRIPTION INITIATION FACTOR IIE, ALPHA SUBUNIT"/>
    <property type="match status" value="1"/>
</dbReference>
<keyword evidence="3" id="KW-0804">Transcription</keyword>
<gene>
    <name evidence="6" type="primary">TFA1</name>
    <name evidence="6" type="ORF">FIM1_3957</name>
</gene>
<dbReference type="PROSITE" id="PS51344">
    <property type="entry name" value="HTH_TFE_IIE"/>
    <property type="match status" value="1"/>
</dbReference>
<proteinExistence type="inferred from homology"/>
<accession>A0ABX6EZK7</accession>
<dbReference type="InterPro" id="IPR013083">
    <property type="entry name" value="Znf_RING/FYVE/PHD"/>
</dbReference>
<evidence type="ECO:0000259" key="5">
    <source>
        <dbReference type="PROSITE" id="PS51344"/>
    </source>
</evidence>
<name>A0ABX6EZK7_KLUMA</name>
<feature type="domain" description="HTH TFE/IIEalpha-type" evidence="5">
    <location>
        <begin position="9"/>
        <end position="99"/>
    </location>
</feature>
<evidence type="ECO:0000256" key="4">
    <source>
        <dbReference type="SAM" id="MobiDB-lite"/>
    </source>
</evidence>
<evidence type="ECO:0000256" key="3">
    <source>
        <dbReference type="ARBA" id="ARBA00023163"/>
    </source>
</evidence>
<dbReference type="EMBL" id="CP015059">
    <property type="protein sequence ID" value="QGN17226.1"/>
    <property type="molecule type" value="Genomic_DNA"/>
</dbReference>
<keyword evidence="7" id="KW-1185">Reference proteome</keyword>
<protein>
    <submittedName>
        <fullName evidence="6">Transcription initiation factor IIE subunit alpha</fullName>
    </submittedName>
</protein>